<name>A0A1B6L8M3_9HEMI</name>
<feature type="compositionally biased region" description="Low complexity" evidence="1">
    <location>
        <begin position="63"/>
        <end position="79"/>
    </location>
</feature>
<sequence>SRSNVYSKRSRSRSGSNVYSKRSRSRSRSNVYSNRSRSNSYCKRSRSRSKSNGCSRKNRSRSRSNACSRRSRSRSISNIYRKRSPSHSKSQNRNHESSLFNKQKHNNFSWKSNINHYSPKSPYRSKSRSPGKFISAPQRRRPSRSLSKERFTTPERKRSRSRDEARQKFMDYVFGKRISLVNEKKSHADFLVDLMFQGNNSLTNSSSTNNINVHTPKPAECFPPKSHEFYSNHLSLRPPAHNTVPFGEFTQLDNVSAFNPQERGSHLPTFQTSTSSSFHDCSSSNSVAFNTGNTRNPTLQPTPGYAPYQYNQR</sequence>
<feature type="compositionally biased region" description="Low complexity" evidence="1">
    <location>
        <begin position="28"/>
        <end position="42"/>
    </location>
</feature>
<evidence type="ECO:0000256" key="1">
    <source>
        <dbReference type="SAM" id="MobiDB-lite"/>
    </source>
</evidence>
<proteinExistence type="predicted"/>
<feature type="compositionally biased region" description="Basic residues" evidence="1">
    <location>
        <begin position="80"/>
        <end position="92"/>
    </location>
</feature>
<feature type="compositionally biased region" description="Polar residues" evidence="1">
    <location>
        <begin position="287"/>
        <end position="301"/>
    </location>
</feature>
<organism evidence="2">
    <name type="scientific">Graphocephala atropunctata</name>
    <dbReference type="NCBI Taxonomy" id="36148"/>
    <lineage>
        <taxon>Eukaryota</taxon>
        <taxon>Metazoa</taxon>
        <taxon>Ecdysozoa</taxon>
        <taxon>Arthropoda</taxon>
        <taxon>Hexapoda</taxon>
        <taxon>Insecta</taxon>
        <taxon>Pterygota</taxon>
        <taxon>Neoptera</taxon>
        <taxon>Paraneoptera</taxon>
        <taxon>Hemiptera</taxon>
        <taxon>Auchenorrhyncha</taxon>
        <taxon>Membracoidea</taxon>
        <taxon>Cicadellidae</taxon>
        <taxon>Cicadellinae</taxon>
        <taxon>Cicadellini</taxon>
        <taxon>Graphocephala</taxon>
    </lineage>
</organism>
<accession>A0A1B6L8M3</accession>
<feature type="region of interest" description="Disordered" evidence="1">
    <location>
        <begin position="283"/>
        <end position="313"/>
    </location>
</feature>
<dbReference type="EMBL" id="GEBQ01019918">
    <property type="protein sequence ID" value="JAT20059.1"/>
    <property type="molecule type" value="Transcribed_RNA"/>
</dbReference>
<feature type="compositionally biased region" description="Basic and acidic residues" evidence="1">
    <location>
        <begin position="146"/>
        <end position="164"/>
    </location>
</feature>
<feature type="non-terminal residue" evidence="2">
    <location>
        <position position="1"/>
    </location>
</feature>
<dbReference type="AlphaFoldDB" id="A0A1B6L8M3"/>
<feature type="compositionally biased region" description="Polar residues" evidence="1">
    <location>
        <begin position="93"/>
        <end position="116"/>
    </location>
</feature>
<gene>
    <name evidence="2" type="ORF">g.5999</name>
</gene>
<feature type="region of interest" description="Disordered" evidence="1">
    <location>
        <begin position="1"/>
        <end position="164"/>
    </location>
</feature>
<evidence type="ECO:0000313" key="2">
    <source>
        <dbReference type="EMBL" id="JAT20059.1"/>
    </source>
</evidence>
<reference evidence="2" key="1">
    <citation type="submission" date="2015-11" db="EMBL/GenBank/DDBJ databases">
        <title>De novo transcriptome assembly of four potential Pierce s Disease insect vectors from Arizona vineyards.</title>
        <authorList>
            <person name="Tassone E.E."/>
        </authorList>
    </citation>
    <scope>NUCLEOTIDE SEQUENCE</scope>
</reference>
<protein>
    <submittedName>
        <fullName evidence="2">Uncharacterized protein</fullName>
    </submittedName>
</protein>